<dbReference type="AlphaFoldDB" id="A0A1U7P4D7"/>
<evidence type="ECO:0000256" key="1">
    <source>
        <dbReference type="ARBA" id="ARBA00008455"/>
    </source>
</evidence>
<proteinExistence type="inferred from homology"/>
<dbReference type="PROSITE" id="PS51257">
    <property type="entry name" value="PROKAR_LIPOPROTEIN"/>
    <property type="match status" value="1"/>
</dbReference>
<dbReference type="GO" id="GO:0006508">
    <property type="term" value="P:proteolysis"/>
    <property type="evidence" value="ECO:0007669"/>
    <property type="project" value="InterPro"/>
</dbReference>
<dbReference type="Pfam" id="PF00112">
    <property type="entry name" value="Peptidase_C1"/>
    <property type="match status" value="2"/>
</dbReference>
<gene>
    <name evidence="4" type="ORF">BOO71_0001012</name>
</gene>
<evidence type="ECO:0000256" key="2">
    <source>
        <dbReference type="SAM" id="SignalP"/>
    </source>
</evidence>
<dbReference type="InterPro" id="IPR000668">
    <property type="entry name" value="Peptidase_C1A_C"/>
</dbReference>
<dbReference type="STRING" id="249408.BOO71_0001012"/>
<keyword evidence="2" id="KW-0732">Signal</keyword>
<dbReference type="RefSeq" id="WP_075830269.1">
    <property type="nucleotide sequence ID" value="NZ_MSTI01000014.1"/>
</dbReference>
<keyword evidence="5" id="KW-1185">Reference proteome</keyword>
<dbReference type="PANTHER" id="PTHR12411">
    <property type="entry name" value="CYSTEINE PROTEASE FAMILY C1-RELATED"/>
    <property type="match status" value="1"/>
</dbReference>
<evidence type="ECO:0000313" key="5">
    <source>
        <dbReference type="Proteomes" id="UP000186607"/>
    </source>
</evidence>
<protein>
    <recommendedName>
        <fullName evidence="3">Peptidase C1A papain C-terminal domain-containing protein</fullName>
    </recommendedName>
</protein>
<dbReference type="SUPFAM" id="SSF54001">
    <property type="entry name" value="Cysteine proteinases"/>
    <property type="match status" value="1"/>
</dbReference>
<feature type="signal peptide" evidence="2">
    <location>
        <begin position="1"/>
        <end position="18"/>
    </location>
</feature>
<feature type="domain" description="Peptidase C1A papain C-terminal" evidence="3">
    <location>
        <begin position="256"/>
        <end position="557"/>
    </location>
</feature>
<comment type="caution">
    <text evidence="4">The sequence shown here is derived from an EMBL/GenBank/DDBJ whole genome shotgun (WGS) entry which is preliminary data.</text>
</comment>
<dbReference type="EMBL" id="MSTI01000014">
    <property type="protein sequence ID" value="OLV20018.1"/>
    <property type="molecule type" value="Genomic_DNA"/>
</dbReference>
<accession>A0A1U7P4D7</accession>
<dbReference type="GO" id="GO:0008234">
    <property type="term" value="F:cysteine-type peptidase activity"/>
    <property type="evidence" value="ECO:0007669"/>
    <property type="project" value="InterPro"/>
</dbReference>
<dbReference type="OrthoDB" id="3648721at2"/>
<evidence type="ECO:0000259" key="3">
    <source>
        <dbReference type="SMART" id="SM00645"/>
    </source>
</evidence>
<dbReference type="InterPro" id="IPR013128">
    <property type="entry name" value="Peptidase_C1A"/>
</dbReference>
<feature type="chain" id="PRO_5012120650" description="Peptidase C1A papain C-terminal domain-containing protein" evidence="2">
    <location>
        <begin position="19"/>
        <end position="560"/>
    </location>
</feature>
<dbReference type="SMART" id="SM00645">
    <property type="entry name" value="Pept_C1"/>
    <property type="match status" value="1"/>
</dbReference>
<reference evidence="4 5" key="1">
    <citation type="submission" date="2017-01" db="EMBL/GenBank/DDBJ databases">
        <title>Genome Analysis of Deinococcus marmoris KOPRI26562.</title>
        <authorList>
            <person name="Kim J.H."/>
            <person name="Oh H.-M."/>
        </authorList>
    </citation>
    <scope>NUCLEOTIDE SEQUENCE [LARGE SCALE GENOMIC DNA]</scope>
    <source>
        <strain evidence="4 5">KOPRI26562</strain>
    </source>
</reference>
<dbReference type="InterPro" id="IPR038765">
    <property type="entry name" value="Papain-like_cys_pep_sf"/>
</dbReference>
<dbReference type="PROSITE" id="PS00139">
    <property type="entry name" value="THIOL_PROTEASE_CYS"/>
    <property type="match status" value="1"/>
</dbReference>
<comment type="similarity">
    <text evidence="1">Belongs to the peptidase C1 family.</text>
</comment>
<organism evidence="4 5">
    <name type="scientific">Deinococcus marmoris</name>
    <dbReference type="NCBI Taxonomy" id="249408"/>
    <lineage>
        <taxon>Bacteria</taxon>
        <taxon>Thermotogati</taxon>
        <taxon>Deinococcota</taxon>
        <taxon>Deinococci</taxon>
        <taxon>Deinococcales</taxon>
        <taxon>Deinococcaceae</taxon>
        <taxon>Deinococcus</taxon>
    </lineage>
</organism>
<dbReference type="Proteomes" id="UP000186607">
    <property type="component" value="Unassembled WGS sequence"/>
</dbReference>
<dbReference type="Gene3D" id="3.90.70.10">
    <property type="entry name" value="Cysteine proteinases"/>
    <property type="match status" value="1"/>
</dbReference>
<evidence type="ECO:0000313" key="4">
    <source>
        <dbReference type="EMBL" id="OLV20018.1"/>
    </source>
</evidence>
<name>A0A1U7P4D7_9DEIO</name>
<dbReference type="InterPro" id="IPR000169">
    <property type="entry name" value="Pept_cys_AS"/>
</dbReference>
<sequence length="560" mass="60872">MSKSKLPPVLILLTLALAACGSSGGGGNPPPDDAQAAFFKAQPEFGGTAPAGIESVTPAQFMEAVKNGGKVITEQDLAKEQAAQEKQDAQDDADARAYIKQYPEFSAILNPPAADAINADGDRLIQVSTAGGPKTVTLMGNAFGKAVLATHARTFPSQVNQYNLYSTLYTDLDITLKKLNNTVQQFGLPAPDEVKNYSADRLLILNKKASDVIREYGAEIYNIASLLDPANAETGSKDQLDRTQKGACQAPAAGGIYNNFDWPLKGLTTTVKDQGQRGTCWAFATVAALEAEIARRDHKLVNLSEEDYAGHRFIEWSPRKFGEGGDPIGIAQKASSAAYIFAYESQWQYNKSLSRIADAAKQTYTRSCNNYQDSGVNYGPCSNTTDQSDWYVTLVGGKLYLLRRLPNTGVGSGYRMGLPTDFWNQSDLDQSMVILLLRSVLGHPTTITMDARYMKPTANTAPSMNNMNPDANGFVLAQTKRNLPGGVPDWELDHVMTVTGFISSQNLQKKLPNQPVADDYGYFIVKNSWGDCWGDQGFVYLPWTWVKTFTGQASTGIAPE</sequence>